<evidence type="ECO:0000256" key="1">
    <source>
        <dbReference type="SAM" id="MobiDB-lite"/>
    </source>
</evidence>
<name>A0AAV4R804_9ARAC</name>
<organism evidence="2 3">
    <name type="scientific">Caerostris darwini</name>
    <dbReference type="NCBI Taxonomy" id="1538125"/>
    <lineage>
        <taxon>Eukaryota</taxon>
        <taxon>Metazoa</taxon>
        <taxon>Ecdysozoa</taxon>
        <taxon>Arthropoda</taxon>
        <taxon>Chelicerata</taxon>
        <taxon>Arachnida</taxon>
        <taxon>Araneae</taxon>
        <taxon>Araneomorphae</taxon>
        <taxon>Entelegynae</taxon>
        <taxon>Araneoidea</taxon>
        <taxon>Araneidae</taxon>
        <taxon>Caerostris</taxon>
    </lineage>
</organism>
<protein>
    <submittedName>
        <fullName evidence="2">Uncharacterized protein</fullName>
    </submittedName>
</protein>
<accession>A0AAV4R804</accession>
<dbReference type="AlphaFoldDB" id="A0AAV4R804"/>
<comment type="caution">
    <text evidence="2">The sequence shown here is derived from an EMBL/GenBank/DDBJ whole genome shotgun (WGS) entry which is preliminary data.</text>
</comment>
<evidence type="ECO:0000313" key="2">
    <source>
        <dbReference type="EMBL" id="GIY16776.1"/>
    </source>
</evidence>
<feature type="region of interest" description="Disordered" evidence="1">
    <location>
        <begin position="1"/>
        <end position="101"/>
    </location>
</feature>
<feature type="compositionally biased region" description="Basic and acidic residues" evidence="1">
    <location>
        <begin position="52"/>
        <end position="62"/>
    </location>
</feature>
<dbReference type="Proteomes" id="UP001054837">
    <property type="component" value="Unassembled WGS sequence"/>
</dbReference>
<proteinExistence type="predicted"/>
<reference evidence="2 3" key="1">
    <citation type="submission" date="2021-06" db="EMBL/GenBank/DDBJ databases">
        <title>Caerostris darwini draft genome.</title>
        <authorList>
            <person name="Kono N."/>
            <person name="Arakawa K."/>
        </authorList>
    </citation>
    <scope>NUCLEOTIDE SEQUENCE [LARGE SCALE GENOMIC DNA]</scope>
</reference>
<evidence type="ECO:0000313" key="3">
    <source>
        <dbReference type="Proteomes" id="UP001054837"/>
    </source>
</evidence>
<dbReference type="EMBL" id="BPLQ01005721">
    <property type="protein sequence ID" value="GIY16776.1"/>
    <property type="molecule type" value="Genomic_DNA"/>
</dbReference>
<sequence>MKKKKVDDGGGGDSSAAICRRATQTEEGQRAVSQELIERANCSAQSKHRRGIRDPLQRDEAHNLSIPTLITPTEKEGDSRRARNNWGRGVNLSAGNRRHGD</sequence>
<keyword evidence="3" id="KW-1185">Reference proteome</keyword>
<gene>
    <name evidence="2" type="ORF">CDAR_558191</name>
</gene>